<feature type="domain" description="Tc1-like transposase DDE" evidence="1">
    <location>
        <begin position="13"/>
        <end position="151"/>
    </location>
</feature>
<name>A0A1U7JB21_9CYAN</name>
<keyword evidence="3" id="KW-1185">Reference proteome</keyword>
<dbReference type="InterPro" id="IPR047655">
    <property type="entry name" value="Transpos_IS630-like"/>
</dbReference>
<accession>A0A1U7JB21</accession>
<dbReference type="InterPro" id="IPR036397">
    <property type="entry name" value="RNaseH_sf"/>
</dbReference>
<gene>
    <name evidence="2" type="ORF">NIES30_02590</name>
</gene>
<sequence>MEQQYPEALVEAWSFDEHRLGLKPIIRKVWAKVGQRPLAWVNPRYEWTYLYGFVHPTTGDTEWLILPRVNGSWFNQALAAFAEQVGAGPHKQILLVVDGAGWHNCKDLVIPEGIHLEVLPPYSPELQPAERLWRLADEPLVNRCFGALSDLEEVLEARCRTLLSMQSEIKALTNYHWWPA</sequence>
<dbReference type="InterPro" id="IPR038717">
    <property type="entry name" value="Tc1-like_DDE_dom"/>
</dbReference>
<organism evidence="2 3">
    <name type="scientific">Phormidium tenue NIES-30</name>
    <dbReference type="NCBI Taxonomy" id="549789"/>
    <lineage>
        <taxon>Bacteria</taxon>
        <taxon>Bacillati</taxon>
        <taxon>Cyanobacteriota</taxon>
        <taxon>Cyanophyceae</taxon>
        <taxon>Oscillatoriophycideae</taxon>
        <taxon>Oscillatoriales</taxon>
        <taxon>Oscillatoriaceae</taxon>
        <taxon>Phormidium</taxon>
    </lineage>
</organism>
<proteinExistence type="predicted"/>
<protein>
    <submittedName>
        <fullName evidence="2">Transposase</fullName>
    </submittedName>
</protein>
<dbReference type="AlphaFoldDB" id="A0A1U7JB21"/>
<reference evidence="2 3" key="1">
    <citation type="submission" date="2016-11" db="EMBL/GenBank/DDBJ databases">
        <title>Draft Genome Sequences of Nine Cyanobacterial Strains from Diverse Habitats.</title>
        <authorList>
            <person name="Zhu T."/>
            <person name="Hou S."/>
            <person name="Lu X."/>
            <person name="Hess W.R."/>
        </authorList>
    </citation>
    <scope>NUCLEOTIDE SEQUENCE [LARGE SCALE GENOMIC DNA]</scope>
    <source>
        <strain evidence="2 3">NIES-30</strain>
    </source>
</reference>
<evidence type="ECO:0000259" key="1">
    <source>
        <dbReference type="Pfam" id="PF13358"/>
    </source>
</evidence>
<dbReference type="GO" id="GO:0003676">
    <property type="term" value="F:nucleic acid binding"/>
    <property type="evidence" value="ECO:0007669"/>
    <property type="project" value="InterPro"/>
</dbReference>
<dbReference type="STRING" id="549789.NIES30_02590"/>
<dbReference type="NCBIfam" id="NF033545">
    <property type="entry name" value="transpos_IS630"/>
    <property type="match status" value="1"/>
</dbReference>
<dbReference type="Gene3D" id="3.30.420.10">
    <property type="entry name" value="Ribonuclease H-like superfamily/Ribonuclease H"/>
    <property type="match status" value="1"/>
</dbReference>
<dbReference type="Proteomes" id="UP000185557">
    <property type="component" value="Unassembled WGS sequence"/>
</dbReference>
<comment type="caution">
    <text evidence="2">The sequence shown here is derived from an EMBL/GenBank/DDBJ whole genome shotgun (WGS) entry which is preliminary data.</text>
</comment>
<dbReference type="EMBL" id="MRCG01000001">
    <property type="protein sequence ID" value="OKH50978.1"/>
    <property type="molecule type" value="Genomic_DNA"/>
</dbReference>
<evidence type="ECO:0000313" key="3">
    <source>
        <dbReference type="Proteomes" id="UP000185557"/>
    </source>
</evidence>
<dbReference type="Pfam" id="PF13358">
    <property type="entry name" value="DDE_3"/>
    <property type="match status" value="1"/>
</dbReference>
<evidence type="ECO:0000313" key="2">
    <source>
        <dbReference type="EMBL" id="OKH50978.1"/>
    </source>
</evidence>